<dbReference type="SUPFAM" id="SSF51182">
    <property type="entry name" value="RmlC-like cupins"/>
    <property type="match status" value="1"/>
</dbReference>
<dbReference type="OrthoDB" id="2886949at2"/>
<accession>A0A7I9V6F4</accession>
<reference evidence="2" key="2">
    <citation type="journal article" date="2020" name="Int. J. Syst. Evol. Microbiol.">
        <title>Gordonia crocea sp. nov. and Gordonia spumicola sp. nov. isolated from sludge of a wastewater treatment plant.</title>
        <authorList>
            <person name="Tamura T."/>
            <person name="Saito S."/>
            <person name="Hamada M."/>
            <person name="Kang Y."/>
            <person name="Hoshino Y."/>
            <person name="Gonoi T."/>
            <person name="Mikami Y."/>
            <person name="Yaguchi T."/>
        </authorList>
    </citation>
    <scope>NUCLEOTIDE SEQUENCE</scope>
    <source>
        <strain evidence="2">NBRC 107696</strain>
    </source>
</reference>
<dbReference type="RefSeq" id="WP_161894686.1">
    <property type="nucleotide sequence ID" value="NZ_BJOV01000003.1"/>
</dbReference>
<keyword evidence="4" id="KW-1185">Reference proteome</keyword>
<dbReference type="Pfam" id="PF07883">
    <property type="entry name" value="Cupin_2"/>
    <property type="match status" value="1"/>
</dbReference>
<sequence>MTIRLTRVADGEPFAPVGHHGVSPVRLQGGDGGMSVVLSEYEPGATAASAVQTAETIYVVLEGELTFAGGGVSVTAGPLDSVNVAVGDERSVHNAGAVVARMLVVRPAPSTEGPR</sequence>
<feature type="domain" description="Cupin type-2" evidence="1">
    <location>
        <begin position="38"/>
        <end position="105"/>
    </location>
</feature>
<comment type="caution">
    <text evidence="2">The sequence shown here is derived from an EMBL/GenBank/DDBJ whole genome shotgun (WGS) entry which is preliminary data.</text>
</comment>
<evidence type="ECO:0000259" key="1">
    <source>
        <dbReference type="Pfam" id="PF07883"/>
    </source>
</evidence>
<dbReference type="InterPro" id="IPR014710">
    <property type="entry name" value="RmlC-like_jellyroll"/>
</dbReference>
<dbReference type="InterPro" id="IPR011051">
    <property type="entry name" value="RmlC_Cupin_sf"/>
</dbReference>
<name>A0A7I9V6F4_9ACTN</name>
<dbReference type="InterPro" id="IPR013096">
    <property type="entry name" value="Cupin_2"/>
</dbReference>
<organism evidence="2 4">
    <name type="scientific">Gordonia spumicola</name>
    <dbReference type="NCBI Taxonomy" id="589161"/>
    <lineage>
        <taxon>Bacteria</taxon>
        <taxon>Bacillati</taxon>
        <taxon>Actinomycetota</taxon>
        <taxon>Actinomycetes</taxon>
        <taxon>Mycobacteriales</taxon>
        <taxon>Gordoniaceae</taxon>
        <taxon>Gordonia</taxon>
    </lineage>
</organism>
<dbReference type="AlphaFoldDB" id="A0A7I9V6F4"/>
<evidence type="ECO:0000313" key="3">
    <source>
        <dbReference type="EMBL" id="GEE04086.1"/>
    </source>
</evidence>
<protein>
    <recommendedName>
        <fullName evidence="1">Cupin type-2 domain-containing protein</fullName>
    </recommendedName>
</protein>
<dbReference type="EMBL" id="BJOV01000003">
    <property type="protein sequence ID" value="GEE00794.1"/>
    <property type="molecule type" value="Genomic_DNA"/>
</dbReference>
<evidence type="ECO:0000313" key="2">
    <source>
        <dbReference type="EMBL" id="GEE00794.1"/>
    </source>
</evidence>
<dbReference type="EMBL" id="BJOV01000006">
    <property type="protein sequence ID" value="GEE04086.1"/>
    <property type="molecule type" value="Genomic_DNA"/>
</dbReference>
<proteinExistence type="predicted"/>
<dbReference type="Proteomes" id="UP000444960">
    <property type="component" value="Unassembled WGS sequence"/>
</dbReference>
<gene>
    <name evidence="2" type="ORF">nbrc107696_12400</name>
    <name evidence="3" type="ORF">nbrc107696_45320</name>
</gene>
<dbReference type="Gene3D" id="2.60.120.10">
    <property type="entry name" value="Jelly Rolls"/>
    <property type="match status" value="1"/>
</dbReference>
<evidence type="ECO:0000313" key="4">
    <source>
        <dbReference type="Proteomes" id="UP000444960"/>
    </source>
</evidence>
<reference evidence="4" key="1">
    <citation type="submission" date="2019-06" db="EMBL/GenBank/DDBJ databases">
        <title>Gordonia isolated from sludge of a wastewater treatment plant.</title>
        <authorList>
            <person name="Tamura T."/>
            <person name="Aoyama K."/>
            <person name="Kang Y."/>
            <person name="Saito S."/>
            <person name="Akiyama N."/>
            <person name="Yazawa K."/>
            <person name="Gonoi T."/>
            <person name="Mikami Y."/>
        </authorList>
    </citation>
    <scope>NUCLEOTIDE SEQUENCE [LARGE SCALE GENOMIC DNA]</scope>
    <source>
        <strain evidence="4">NBRC 107696</strain>
    </source>
</reference>